<organism evidence="2 3">
    <name type="scientific">Azospirillum rugosum</name>
    <dbReference type="NCBI Taxonomy" id="416170"/>
    <lineage>
        <taxon>Bacteria</taxon>
        <taxon>Pseudomonadati</taxon>
        <taxon>Pseudomonadota</taxon>
        <taxon>Alphaproteobacteria</taxon>
        <taxon>Rhodospirillales</taxon>
        <taxon>Azospirillaceae</taxon>
        <taxon>Azospirillum</taxon>
    </lineage>
</organism>
<keyword evidence="1" id="KW-0472">Membrane</keyword>
<comment type="caution">
    <text evidence="2">The sequence shown here is derived from an EMBL/GenBank/DDBJ whole genome shotgun (WGS) entry which is preliminary data.</text>
</comment>
<dbReference type="EMBL" id="JAGINP010000008">
    <property type="protein sequence ID" value="MBP2292892.1"/>
    <property type="molecule type" value="Genomic_DNA"/>
</dbReference>
<proteinExistence type="predicted"/>
<gene>
    <name evidence="2" type="ORF">J2851_002673</name>
</gene>
<evidence type="ECO:0000313" key="3">
    <source>
        <dbReference type="Proteomes" id="UP000781958"/>
    </source>
</evidence>
<sequence>MMGRRTSWTPWAGWLAGPLGWIIQHQGGSNTVFWNCTLGQPSLVVTLGVVGALVALGGGWLSWRAVRDVGSGETVEPHWGSQRFIGMVGVLVVLIVLVAIAGQTMAGLILRGCG</sequence>
<name>A0ABS4SJZ3_9PROT</name>
<dbReference type="RefSeq" id="WP_209766747.1">
    <property type="nucleotide sequence ID" value="NZ_JAGINP010000008.1"/>
</dbReference>
<protein>
    <submittedName>
        <fullName evidence="2">Uncharacterized protein</fullName>
    </submittedName>
</protein>
<dbReference type="Proteomes" id="UP000781958">
    <property type="component" value="Unassembled WGS sequence"/>
</dbReference>
<feature type="transmembrane region" description="Helical" evidence="1">
    <location>
        <begin position="43"/>
        <end position="63"/>
    </location>
</feature>
<keyword evidence="1" id="KW-1133">Transmembrane helix</keyword>
<keyword evidence="3" id="KW-1185">Reference proteome</keyword>
<evidence type="ECO:0000256" key="1">
    <source>
        <dbReference type="SAM" id="Phobius"/>
    </source>
</evidence>
<keyword evidence="1" id="KW-0812">Transmembrane</keyword>
<accession>A0ABS4SJZ3</accession>
<reference evidence="2 3" key="1">
    <citation type="submission" date="2021-03" db="EMBL/GenBank/DDBJ databases">
        <title>Genomic Encyclopedia of Type Strains, Phase III (KMG-III): the genomes of soil and plant-associated and newly described type strains.</title>
        <authorList>
            <person name="Whitman W."/>
        </authorList>
    </citation>
    <scope>NUCLEOTIDE SEQUENCE [LARGE SCALE GENOMIC DNA]</scope>
    <source>
        <strain evidence="2 3">IMMIB AFH-6</strain>
    </source>
</reference>
<evidence type="ECO:0000313" key="2">
    <source>
        <dbReference type="EMBL" id="MBP2292892.1"/>
    </source>
</evidence>
<feature type="transmembrane region" description="Helical" evidence="1">
    <location>
        <begin position="83"/>
        <end position="110"/>
    </location>
</feature>